<keyword evidence="12" id="KW-1185">Reference proteome</keyword>
<proteinExistence type="predicted"/>
<dbReference type="FunFam" id="1.10.287.110:FF:000001">
    <property type="entry name" value="Import inner membrane translocase subunit tim14"/>
    <property type="match status" value="1"/>
</dbReference>
<dbReference type="InterPro" id="IPR001623">
    <property type="entry name" value="DnaJ_domain"/>
</dbReference>
<feature type="domain" description="J" evidence="10">
    <location>
        <begin position="92"/>
        <end position="158"/>
    </location>
</feature>
<name>A0A9W7DHH7_AMBMO</name>
<dbReference type="Gene3D" id="1.10.287.110">
    <property type="entry name" value="DnaJ domain"/>
    <property type="match status" value="1"/>
</dbReference>
<feature type="transmembrane region" description="Helical" evidence="9">
    <location>
        <begin position="21"/>
        <end position="41"/>
    </location>
</feature>
<reference evidence="11" key="1">
    <citation type="submission" date="2023-04" db="EMBL/GenBank/DDBJ databases">
        <title>Ambrosiozyma monospora NBRC 1965.</title>
        <authorList>
            <person name="Ichikawa N."/>
            <person name="Sato H."/>
            <person name="Tonouchi N."/>
        </authorList>
    </citation>
    <scope>NUCLEOTIDE SEQUENCE</scope>
    <source>
        <strain evidence="11">NBRC 1965</strain>
    </source>
</reference>
<dbReference type="OrthoDB" id="240298at2759"/>
<keyword evidence="3" id="KW-0653">Protein transport</keyword>
<accession>A0A9W7DHH7</accession>
<keyword evidence="2" id="KW-0999">Mitochondrion inner membrane</keyword>
<comment type="caution">
    <text evidence="11">The sequence shown here is derived from an EMBL/GenBank/DDBJ whole genome shotgun (WGS) entry which is preliminary data.</text>
</comment>
<dbReference type="InterPro" id="IPR036869">
    <property type="entry name" value="J_dom_sf"/>
</dbReference>
<comment type="function">
    <text evidence="7">Essential component of the PAM complex, a complex required for the translocation of transit peptide-containing proteins from the inner membrane into the mitochondrial matrix in an ATP-dependent manner. In the complex, it is required to stimulate activity of mtHSP70 (SSC1).</text>
</comment>
<dbReference type="AlphaFoldDB" id="A0A9W7DHH7"/>
<keyword evidence="3" id="KW-0813">Transport</keyword>
<evidence type="ECO:0000313" key="11">
    <source>
        <dbReference type="EMBL" id="GMG37157.1"/>
    </source>
</evidence>
<evidence type="ECO:0000256" key="6">
    <source>
        <dbReference type="ARBA" id="ARBA00023186"/>
    </source>
</evidence>
<dbReference type="GO" id="GO:0030150">
    <property type="term" value="P:protein import into mitochondrial matrix"/>
    <property type="evidence" value="ECO:0007669"/>
    <property type="project" value="TreeGrafter"/>
</dbReference>
<dbReference type="EMBL" id="BSXU01002397">
    <property type="protein sequence ID" value="GMG37157.1"/>
    <property type="molecule type" value="Genomic_DNA"/>
</dbReference>
<evidence type="ECO:0000256" key="5">
    <source>
        <dbReference type="ARBA" id="ARBA00023136"/>
    </source>
</evidence>
<keyword evidence="6" id="KW-0143">Chaperone</keyword>
<comment type="subunit">
    <text evidence="8">Heterodimer with PAM16. Component of the PAM complex, at least composed of mtHsp70, MGE1, TIM44, PAM16, PAM17 and PAM18.</text>
</comment>
<dbReference type="SUPFAM" id="SSF46565">
    <property type="entry name" value="Chaperone J-domain"/>
    <property type="match status" value="1"/>
</dbReference>
<evidence type="ECO:0000256" key="9">
    <source>
        <dbReference type="SAM" id="Phobius"/>
    </source>
</evidence>
<dbReference type="GO" id="GO:0001671">
    <property type="term" value="F:ATPase activator activity"/>
    <property type="evidence" value="ECO:0007669"/>
    <property type="project" value="UniProtKB-ARBA"/>
</dbReference>
<keyword evidence="9" id="KW-0812">Transmembrane</keyword>
<evidence type="ECO:0000256" key="3">
    <source>
        <dbReference type="ARBA" id="ARBA00023010"/>
    </source>
</evidence>
<evidence type="ECO:0000259" key="10">
    <source>
        <dbReference type="PROSITE" id="PS50076"/>
    </source>
</evidence>
<dbReference type="CDD" id="cd06257">
    <property type="entry name" value="DnaJ"/>
    <property type="match status" value="1"/>
</dbReference>
<evidence type="ECO:0000256" key="2">
    <source>
        <dbReference type="ARBA" id="ARBA00022792"/>
    </source>
</evidence>
<comment type="subcellular location">
    <subcellularLocation>
        <location evidence="1">Mitochondrion inner membrane</location>
    </subcellularLocation>
</comment>
<keyword evidence="5 9" id="KW-0472">Membrane</keyword>
<keyword evidence="3" id="KW-0811">Translocation</keyword>
<keyword evidence="4" id="KW-0496">Mitochondrion</keyword>
<keyword evidence="9" id="KW-1133">Transmembrane helix</keyword>
<evidence type="ECO:0000256" key="4">
    <source>
        <dbReference type="ARBA" id="ARBA00023128"/>
    </source>
</evidence>
<dbReference type="PANTHER" id="PTHR12763:SF29">
    <property type="entry name" value="MITOCHONDRIAL DNAJ HOMOLOG 2"/>
    <property type="match status" value="1"/>
</dbReference>
<organism evidence="11 12">
    <name type="scientific">Ambrosiozyma monospora</name>
    <name type="common">Yeast</name>
    <name type="synonym">Endomycopsis monosporus</name>
    <dbReference type="NCBI Taxonomy" id="43982"/>
    <lineage>
        <taxon>Eukaryota</taxon>
        <taxon>Fungi</taxon>
        <taxon>Dikarya</taxon>
        <taxon>Ascomycota</taxon>
        <taxon>Saccharomycotina</taxon>
        <taxon>Pichiomycetes</taxon>
        <taxon>Pichiales</taxon>
        <taxon>Pichiaceae</taxon>
        <taxon>Ambrosiozyma</taxon>
    </lineage>
</organism>
<dbReference type="GO" id="GO:0001405">
    <property type="term" value="C:PAM complex, Tim23 associated import motor"/>
    <property type="evidence" value="ECO:0007669"/>
    <property type="project" value="TreeGrafter"/>
</dbReference>
<protein>
    <submittedName>
        <fullName evidence="11">Unnamed protein product</fullName>
    </submittedName>
</protein>
<evidence type="ECO:0000256" key="1">
    <source>
        <dbReference type="ARBA" id="ARBA00004273"/>
    </source>
</evidence>
<dbReference type="SMART" id="SM00271">
    <property type="entry name" value="DnaJ"/>
    <property type="match status" value="1"/>
</dbReference>
<dbReference type="PANTHER" id="PTHR12763">
    <property type="match status" value="1"/>
</dbReference>
<evidence type="ECO:0000256" key="7">
    <source>
        <dbReference type="ARBA" id="ARBA00037395"/>
    </source>
</evidence>
<evidence type="ECO:0000313" key="12">
    <source>
        <dbReference type="Proteomes" id="UP001165063"/>
    </source>
</evidence>
<dbReference type="PROSITE" id="PS50076">
    <property type="entry name" value="DNAJ_2"/>
    <property type="match status" value="1"/>
</dbReference>
<sequence length="158" mass="18070">MQRNSKNNNKVKLTGNQIKNSFEFVLPIIIGVGVTVAALTLKSLANTITRFNKLTPAQIASLNHIKLSTVRKHDPFWKYGRGGFNLKMTESEALLVLGIENDEVLSLTYDKLKKKHRRMMLLNHPDKGGSPFLAMKINTAKEVLERSYMFRKYNDDYK</sequence>
<evidence type="ECO:0000256" key="8">
    <source>
        <dbReference type="ARBA" id="ARBA00062349"/>
    </source>
</evidence>
<dbReference type="Proteomes" id="UP001165063">
    <property type="component" value="Unassembled WGS sequence"/>
</dbReference>
<gene>
    <name evidence="11" type="ORF">Amon01_000476400</name>
</gene>